<evidence type="ECO:0000313" key="1">
    <source>
        <dbReference type="EMBL" id="GFY31572.1"/>
    </source>
</evidence>
<name>A0A8X6WBK5_TRICX</name>
<dbReference type="AlphaFoldDB" id="A0A8X6WBK5"/>
<protein>
    <submittedName>
        <fullName evidence="1">Uncharacterized protein</fullName>
    </submittedName>
</protein>
<gene>
    <name evidence="1" type="ORF">TNCV_4694161</name>
</gene>
<reference evidence="1" key="1">
    <citation type="submission" date="2020-08" db="EMBL/GenBank/DDBJ databases">
        <title>Multicomponent nature underlies the extraordinary mechanical properties of spider dragline silk.</title>
        <authorList>
            <person name="Kono N."/>
            <person name="Nakamura H."/>
            <person name="Mori M."/>
            <person name="Yoshida Y."/>
            <person name="Ohtoshi R."/>
            <person name="Malay A.D."/>
            <person name="Moran D.A.P."/>
            <person name="Tomita M."/>
            <person name="Numata K."/>
            <person name="Arakawa K."/>
        </authorList>
    </citation>
    <scope>NUCLEOTIDE SEQUENCE</scope>
</reference>
<accession>A0A8X6WBK5</accession>
<keyword evidence="2" id="KW-1185">Reference proteome</keyword>
<comment type="caution">
    <text evidence="1">The sequence shown here is derived from an EMBL/GenBank/DDBJ whole genome shotgun (WGS) entry which is preliminary data.</text>
</comment>
<sequence length="85" mass="9723">MRDLNAKSFDLIPAISRKIKGVSEIRNQILVSYPDTHLMSTFGASDPASSVPERGITVVRHYPKKLRLFSPYVREHELDAEHIFE</sequence>
<organism evidence="1 2">
    <name type="scientific">Trichonephila clavipes</name>
    <name type="common">Golden silk orbweaver</name>
    <name type="synonym">Nephila clavipes</name>
    <dbReference type="NCBI Taxonomy" id="2585209"/>
    <lineage>
        <taxon>Eukaryota</taxon>
        <taxon>Metazoa</taxon>
        <taxon>Ecdysozoa</taxon>
        <taxon>Arthropoda</taxon>
        <taxon>Chelicerata</taxon>
        <taxon>Arachnida</taxon>
        <taxon>Araneae</taxon>
        <taxon>Araneomorphae</taxon>
        <taxon>Entelegynae</taxon>
        <taxon>Araneoidea</taxon>
        <taxon>Nephilidae</taxon>
        <taxon>Trichonephila</taxon>
    </lineage>
</organism>
<evidence type="ECO:0000313" key="2">
    <source>
        <dbReference type="Proteomes" id="UP000887159"/>
    </source>
</evidence>
<proteinExistence type="predicted"/>
<dbReference type="EMBL" id="BMAU01021399">
    <property type="protein sequence ID" value="GFY31572.1"/>
    <property type="molecule type" value="Genomic_DNA"/>
</dbReference>
<dbReference type="Proteomes" id="UP000887159">
    <property type="component" value="Unassembled WGS sequence"/>
</dbReference>